<name>B9E3W3_CLOK1</name>
<dbReference type="NCBIfam" id="TIGR00277">
    <property type="entry name" value="HDIG"/>
    <property type="match status" value="1"/>
</dbReference>
<dbReference type="EMBL" id="AP009049">
    <property type="protein sequence ID" value="BAH07188.1"/>
    <property type="molecule type" value="Genomic_DNA"/>
</dbReference>
<dbReference type="SUPFAM" id="SSF109604">
    <property type="entry name" value="HD-domain/PDEase-like"/>
    <property type="match status" value="1"/>
</dbReference>
<dbReference type="InterPro" id="IPR003607">
    <property type="entry name" value="HD/PDEase_dom"/>
</dbReference>
<evidence type="ECO:0000259" key="2">
    <source>
        <dbReference type="Pfam" id="PF01966"/>
    </source>
</evidence>
<dbReference type="InterPro" id="IPR006675">
    <property type="entry name" value="HDIG_dom"/>
</dbReference>
<dbReference type="GO" id="GO:0000166">
    <property type="term" value="F:nucleotide binding"/>
    <property type="evidence" value="ECO:0007669"/>
    <property type="project" value="UniProtKB-KW"/>
</dbReference>
<dbReference type="Gene3D" id="1.10.3090.10">
    <property type="entry name" value="cca-adding enzyme, domain 2"/>
    <property type="match status" value="1"/>
</dbReference>
<keyword evidence="1" id="KW-0547">Nucleotide-binding</keyword>
<gene>
    <name evidence="3" type="ordered locus">CKR_2137</name>
</gene>
<reference evidence="4" key="1">
    <citation type="submission" date="2005-09" db="EMBL/GenBank/DDBJ databases">
        <title>Complete genome sequence of Clostridium kluyveri and comparative genomics of Clostridia species.</title>
        <authorList>
            <person name="Inui M."/>
            <person name="Nonaka H."/>
            <person name="Shinoda Y."/>
            <person name="Ikenaga Y."/>
            <person name="Abe M."/>
            <person name="Naito K."/>
            <person name="Vertes A.A."/>
            <person name="Yukawa H."/>
        </authorList>
    </citation>
    <scope>NUCLEOTIDE SEQUENCE [LARGE SCALE GENOMIC DNA]</scope>
    <source>
        <strain evidence="4">NBRC 12016</strain>
    </source>
</reference>
<evidence type="ECO:0000256" key="1">
    <source>
        <dbReference type="ARBA" id="ARBA00022741"/>
    </source>
</evidence>
<evidence type="ECO:0000313" key="3">
    <source>
        <dbReference type="EMBL" id="BAH07188.1"/>
    </source>
</evidence>
<dbReference type="PANTHER" id="PTHR47545">
    <property type="entry name" value="MULTIFUNCTIONAL CCA PROTEIN"/>
    <property type="match status" value="1"/>
</dbReference>
<proteinExistence type="predicted"/>
<dbReference type="Proteomes" id="UP000007969">
    <property type="component" value="Chromosome"/>
</dbReference>
<sequence>MTIQRTKMSPSKNLFQEINYHLLKDEEPSKYLNSIINYKEFQIYPFNMLYELKRTEQSLRYHPEGNVWNHTLMVVDEGARVKNKSKNVSAFMWAALLHDIGKPSTTKVRGNKITSYDHDKVGAELSKDFLSEFTNNIEFIDKVCYLIRYHMHILFVLNKLPFADIKGMKKYGDVYEVALLGLCDRLGRIGCNRAKEENNIKLFIEKCIKN</sequence>
<dbReference type="HOGENOM" id="CLU_087226_0_0_9"/>
<dbReference type="AlphaFoldDB" id="B9E3W3"/>
<feature type="domain" description="HD" evidence="2">
    <location>
        <begin position="67"/>
        <end position="152"/>
    </location>
</feature>
<evidence type="ECO:0000313" key="4">
    <source>
        <dbReference type="Proteomes" id="UP000007969"/>
    </source>
</evidence>
<dbReference type="InterPro" id="IPR006674">
    <property type="entry name" value="HD_domain"/>
</dbReference>
<dbReference type="CDD" id="cd00077">
    <property type="entry name" value="HDc"/>
    <property type="match status" value="1"/>
</dbReference>
<protein>
    <recommendedName>
        <fullName evidence="2">HD domain-containing protein</fullName>
    </recommendedName>
</protein>
<dbReference type="Pfam" id="PF01966">
    <property type="entry name" value="HD"/>
    <property type="match status" value="1"/>
</dbReference>
<organism evidence="3 4">
    <name type="scientific">Clostridium kluyveri (strain NBRC 12016)</name>
    <dbReference type="NCBI Taxonomy" id="583346"/>
    <lineage>
        <taxon>Bacteria</taxon>
        <taxon>Bacillati</taxon>
        <taxon>Bacillota</taxon>
        <taxon>Clostridia</taxon>
        <taxon>Eubacteriales</taxon>
        <taxon>Clostridiaceae</taxon>
        <taxon>Clostridium</taxon>
    </lineage>
</organism>
<dbReference type="KEGG" id="ckr:CKR_2137"/>
<accession>B9E3W3</accession>
<dbReference type="PANTHER" id="PTHR47545:SF2">
    <property type="entry name" value="CC-ADDING TRNA NUCLEOTIDYLTRANSFERASE"/>
    <property type="match status" value="1"/>
</dbReference>
<dbReference type="InterPro" id="IPR050124">
    <property type="entry name" value="tRNA_CCA-adding_enzyme"/>
</dbReference>